<proteinExistence type="predicted"/>
<sequence length="101" mass="10910">MPRSRAPLNSHRKPIEHVGTARDIYQLHMRAAAQIASGIFASVIRKDLLAKPTWMFLTCPGGLSVDSDGLPGRPAGSARVSQRGDGLYVFPTNERGPLRGS</sequence>
<comment type="caution">
    <text evidence="1">The sequence shown here is derived from an EMBL/GenBank/DDBJ whole genome shotgun (WGS) entry which is preliminary data.</text>
</comment>
<protein>
    <submittedName>
        <fullName evidence="1">Uncharacterized protein</fullName>
    </submittedName>
</protein>
<reference evidence="1 2" key="1">
    <citation type="journal article" date="2019" name="Emerg. Microbes Infect.">
        <title>Comprehensive subspecies identification of 175 nontuberculous mycobacteria species based on 7547 genomic profiles.</title>
        <authorList>
            <person name="Matsumoto Y."/>
            <person name="Kinjo T."/>
            <person name="Motooka D."/>
            <person name="Nabeya D."/>
            <person name="Jung N."/>
            <person name="Uechi K."/>
            <person name="Horii T."/>
            <person name="Iida T."/>
            <person name="Fujita J."/>
            <person name="Nakamura S."/>
        </authorList>
    </citation>
    <scope>NUCLEOTIDE SEQUENCE [LARGE SCALE GENOMIC DNA]</scope>
    <source>
        <strain evidence="1 2">JCM 30723</strain>
    </source>
</reference>
<evidence type="ECO:0000313" key="2">
    <source>
        <dbReference type="Proteomes" id="UP000465305"/>
    </source>
</evidence>
<name>A0A7I9Y458_MYCAL</name>
<dbReference type="Proteomes" id="UP000465305">
    <property type="component" value="Unassembled WGS sequence"/>
</dbReference>
<dbReference type="AlphaFoldDB" id="A0A7I9Y458"/>
<accession>A0A7I9Y458</accession>
<dbReference type="EMBL" id="BLKY01000001">
    <property type="protein sequence ID" value="GFG83450.1"/>
    <property type="molecule type" value="Genomic_DNA"/>
</dbReference>
<evidence type="ECO:0000313" key="1">
    <source>
        <dbReference type="EMBL" id="GFG83450.1"/>
    </source>
</evidence>
<gene>
    <name evidence="1" type="ORF">MALGJ_01260</name>
</gene>
<organism evidence="1 2">
    <name type="scientific">Mycolicibacter algericus</name>
    <name type="common">Mycobacterium algericum</name>
    <dbReference type="NCBI Taxonomy" id="1288388"/>
    <lineage>
        <taxon>Bacteria</taxon>
        <taxon>Bacillati</taxon>
        <taxon>Actinomycetota</taxon>
        <taxon>Actinomycetes</taxon>
        <taxon>Mycobacteriales</taxon>
        <taxon>Mycobacteriaceae</taxon>
        <taxon>Mycolicibacter</taxon>
    </lineage>
</organism>